<sequence>MLLSCEERGKGKAIGEKKGFTFLYNDFKKAKKKVNLFHFANGYR</sequence>
<proteinExistence type="predicted"/>
<dbReference type="HOGENOM" id="CLU_3218511_0_0_0"/>
<protein>
    <submittedName>
        <fullName evidence="1">Uncharacterized protein</fullName>
    </submittedName>
</protein>
<reference evidence="1 2" key="1">
    <citation type="journal article" date="2008" name="Biol. Direct">
        <title>Complete genome sequence of the extremely acidophilic methanotroph isolate V4, Methylacidiphilum infernorum, a representative of the bacterial phylum Verrucomicrobia.</title>
        <authorList>
            <person name="Hou S."/>
            <person name="Makarova K.S."/>
            <person name="Saw J.H."/>
            <person name="Senin P."/>
            <person name="Ly B.V."/>
            <person name="Zhou Z."/>
            <person name="Ren Y."/>
            <person name="Wang J."/>
            <person name="Galperin M.Y."/>
            <person name="Omelchenko M.V."/>
            <person name="Wolf Y.I."/>
            <person name="Yutin N."/>
            <person name="Koonin E.V."/>
            <person name="Stott M.B."/>
            <person name="Mountain B.W."/>
            <person name="Crowe M.A."/>
            <person name="Smirnova A.V."/>
            <person name="Dunfield P.F."/>
            <person name="Feng L."/>
            <person name="Wang L."/>
            <person name="Alam M."/>
        </authorList>
    </citation>
    <scope>NUCLEOTIDE SEQUENCE [LARGE SCALE GENOMIC DNA]</scope>
    <source>
        <strain evidence="2">Isolate V4</strain>
    </source>
</reference>
<evidence type="ECO:0000313" key="1">
    <source>
        <dbReference type="EMBL" id="ACD83768.1"/>
    </source>
</evidence>
<accession>B3DWV5</accession>
<name>B3DWV5_METI4</name>
<dbReference type="AlphaFoldDB" id="B3DWV5"/>
<dbReference type="STRING" id="481448.Minf_1714"/>
<organism evidence="1 2">
    <name type="scientific">Methylacidiphilum infernorum (isolate V4)</name>
    <name type="common">Methylokorus infernorum (strain V4)</name>
    <dbReference type="NCBI Taxonomy" id="481448"/>
    <lineage>
        <taxon>Bacteria</taxon>
        <taxon>Pseudomonadati</taxon>
        <taxon>Verrucomicrobiota</taxon>
        <taxon>Methylacidiphilae</taxon>
        <taxon>Methylacidiphilales</taxon>
        <taxon>Methylacidiphilaceae</taxon>
        <taxon>Methylacidiphilum (ex Ratnadevi et al. 2023)</taxon>
    </lineage>
</organism>
<dbReference type="Proteomes" id="UP000009149">
    <property type="component" value="Chromosome"/>
</dbReference>
<gene>
    <name evidence="1" type="ordered locus">Minf_1714</name>
</gene>
<dbReference type="KEGG" id="min:Minf_1714"/>
<dbReference type="EMBL" id="CP000975">
    <property type="protein sequence ID" value="ACD83768.1"/>
    <property type="molecule type" value="Genomic_DNA"/>
</dbReference>
<evidence type="ECO:0000313" key="2">
    <source>
        <dbReference type="Proteomes" id="UP000009149"/>
    </source>
</evidence>